<dbReference type="Pfam" id="PF17284">
    <property type="entry name" value="Spermine_synt_N"/>
    <property type="match status" value="1"/>
</dbReference>
<dbReference type="EMBL" id="CAJPEV010000881">
    <property type="protein sequence ID" value="CAG0889274.1"/>
    <property type="molecule type" value="Genomic_DNA"/>
</dbReference>
<dbReference type="OrthoDB" id="5953636at2759"/>
<dbReference type="GO" id="GO:0006597">
    <property type="term" value="P:spermine biosynthetic process"/>
    <property type="evidence" value="ECO:0007669"/>
    <property type="project" value="InterPro"/>
</dbReference>
<proteinExistence type="inferred from homology"/>
<organism evidence="5">
    <name type="scientific">Darwinula stevensoni</name>
    <dbReference type="NCBI Taxonomy" id="69355"/>
    <lineage>
        <taxon>Eukaryota</taxon>
        <taxon>Metazoa</taxon>
        <taxon>Ecdysozoa</taxon>
        <taxon>Arthropoda</taxon>
        <taxon>Crustacea</taxon>
        <taxon>Oligostraca</taxon>
        <taxon>Ostracoda</taxon>
        <taxon>Podocopa</taxon>
        <taxon>Podocopida</taxon>
        <taxon>Darwinulocopina</taxon>
        <taxon>Darwinuloidea</taxon>
        <taxon>Darwinulidae</taxon>
        <taxon>Darwinula</taxon>
    </lineage>
</organism>
<dbReference type="AlphaFoldDB" id="A0A7R8X7M2"/>
<dbReference type="Gene3D" id="2.30.140.10">
    <property type="entry name" value="Spermidine synthase, tetramerisation domain"/>
    <property type="match status" value="1"/>
</dbReference>
<feature type="active site" description="Proton acceptor" evidence="3">
    <location>
        <position position="279"/>
    </location>
</feature>
<dbReference type="EMBL" id="LR900398">
    <property type="protein sequence ID" value="CAD7245543.1"/>
    <property type="molecule type" value="Genomic_DNA"/>
</dbReference>
<evidence type="ECO:0000313" key="5">
    <source>
        <dbReference type="EMBL" id="CAD7245543.1"/>
    </source>
</evidence>
<evidence type="ECO:0000259" key="4">
    <source>
        <dbReference type="PROSITE" id="PS51006"/>
    </source>
</evidence>
<evidence type="ECO:0000256" key="3">
    <source>
        <dbReference type="PROSITE-ProRule" id="PRU00354"/>
    </source>
</evidence>
<keyword evidence="6" id="KW-1185">Reference proteome</keyword>
<dbReference type="SUPFAM" id="SSF53335">
    <property type="entry name" value="S-adenosyl-L-methionine-dependent methyltransferases"/>
    <property type="match status" value="1"/>
</dbReference>
<comment type="similarity">
    <text evidence="1">Belongs to the spermidine/spermine synthase family.</text>
</comment>
<evidence type="ECO:0000256" key="1">
    <source>
        <dbReference type="ARBA" id="ARBA00007867"/>
    </source>
</evidence>
<dbReference type="Gene3D" id="3.40.50.150">
    <property type="entry name" value="Vaccinia Virus protein VP39"/>
    <property type="match status" value="1"/>
</dbReference>
<evidence type="ECO:0000313" key="6">
    <source>
        <dbReference type="Proteomes" id="UP000677054"/>
    </source>
</evidence>
<evidence type="ECO:0000256" key="2">
    <source>
        <dbReference type="ARBA" id="ARBA00022679"/>
    </source>
</evidence>
<dbReference type="CDD" id="cd02440">
    <property type="entry name" value="AdoMet_MTases"/>
    <property type="match status" value="1"/>
</dbReference>
<dbReference type="InterPro" id="IPR035246">
    <property type="entry name" value="Spermidine_synt_N"/>
</dbReference>
<keyword evidence="3" id="KW-0620">Polyamine biosynthesis</keyword>
<feature type="domain" description="PABS" evidence="4">
    <location>
        <begin position="124"/>
        <end position="364"/>
    </location>
</feature>
<dbReference type="PANTHER" id="PTHR46315">
    <property type="entry name" value="SPERMINE SYNTHASE"/>
    <property type="match status" value="1"/>
</dbReference>
<dbReference type="FunFam" id="3.40.50.150:FF:000197">
    <property type="entry name" value="spermine synthase isoform X2"/>
    <property type="match status" value="1"/>
</dbReference>
<dbReference type="HAMAP" id="MF_00198">
    <property type="entry name" value="Spermidine_synth"/>
    <property type="match status" value="1"/>
</dbReference>
<gene>
    <name evidence="5" type="ORF">DSTB1V02_LOCUS5416</name>
</gene>
<dbReference type="PANTHER" id="PTHR46315:SF1">
    <property type="entry name" value="SPERMINE SYNTHASE"/>
    <property type="match status" value="1"/>
</dbReference>
<dbReference type="InterPro" id="IPR030374">
    <property type="entry name" value="PABS"/>
</dbReference>
<dbReference type="Pfam" id="PF01564">
    <property type="entry name" value="Spermine_synth"/>
    <property type="match status" value="1"/>
</dbReference>
<accession>A0A7R8X7M2</accession>
<dbReference type="InterPro" id="IPR001045">
    <property type="entry name" value="Spermi_synthase"/>
</dbReference>
<name>A0A7R8X7M2_9CRUS</name>
<sequence>MAANSILLDFILPSERCRSVEGQLEILKQIQWCLEKYGVKPVHVEKFGAAGLFFVFAGPKGVTGTVRIHPEGVVTLTLEYFVCNGLSPLFSTKELQRLRDEVEEKLKASRSRLLPPVQRGLAVDPYLTTSDERLLQYDFDVKLFEERTPYQKVMIVHSPSLGNALILDDLINLAESDGIYTDTLMLKGRISYKGKTCLILGGGDGALLHQLLQEDPDYITMVEIDEVVMQACSKHMRSVCGDSMDSHKGLHHEIIVGDAVATMEEYVKEGRRFDFVFGDLTDIPISTDPTAELWLFFRRILTLALSLLAPSGIYLSHANGVSSHKALSMFEEQLGAIDPPVKFSKCSAYVPSFMEPWVFYQVWYKHSPPVVLPDTLQSSLLS</sequence>
<dbReference type="PROSITE" id="PS51006">
    <property type="entry name" value="PABS_2"/>
    <property type="match status" value="1"/>
</dbReference>
<keyword evidence="2 3" id="KW-0808">Transferase</keyword>
<dbReference type="InterPro" id="IPR015576">
    <property type="entry name" value="Spermine_synthase_animal"/>
</dbReference>
<protein>
    <recommendedName>
        <fullName evidence="4">PABS domain-containing protein</fullName>
    </recommendedName>
</protein>
<dbReference type="InterPro" id="IPR037163">
    <property type="entry name" value="Spermidine_synt_N_sf"/>
</dbReference>
<reference evidence="5" key="1">
    <citation type="submission" date="2020-11" db="EMBL/GenBank/DDBJ databases">
        <authorList>
            <person name="Tran Van P."/>
        </authorList>
    </citation>
    <scope>NUCLEOTIDE SEQUENCE</scope>
</reference>
<dbReference type="InterPro" id="IPR029063">
    <property type="entry name" value="SAM-dependent_MTases_sf"/>
</dbReference>
<dbReference type="Proteomes" id="UP000677054">
    <property type="component" value="Unassembled WGS sequence"/>
</dbReference>
<dbReference type="GO" id="GO:0016768">
    <property type="term" value="F:spermine synthase activity"/>
    <property type="evidence" value="ECO:0007669"/>
    <property type="project" value="InterPro"/>
</dbReference>